<keyword evidence="2" id="KW-1185">Reference proteome</keyword>
<dbReference type="InterPro" id="IPR036098">
    <property type="entry name" value="Thymidylate_synthase_ThyX_sf"/>
</dbReference>
<dbReference type="AlphaFoldDB" id="A0A7X2TCW6"/>
<name>A0A7X2TCW6_9CLOT</name>
<protein>
    <submittedName>
        <fullName evidence="1">Uncharacterized protein</fullName>
    </submittedName>
</protein>
<dbReference type="RefSeq" id="WP_154472021.1">
    <property type="nucleotide sequence ID" value="NZ_VUMD01000006.1"/>
</dbReference>
<gene>
    <name evidence="1" type="ORF">FYJ39_08335</name>
</gene>
<comment type="caution">
    <text evidence="1">The sequence shown here is derived from an EMBL/GenBank/DDBJ whole genome shotgun (WGS) entry which is preliminary data.</text>
</comment>
<dbReference type="Gene3D" id="3.30.1360.170">
    <property type="match status" value="1"/>
</dbReference>
<reference evidence="1 2" key="1">
    <citation type="submission" date="2019-08" db="EMBL/GenBank/DDBJ databases">
        <title>In-depth cultivation of the pig gut microbiome towards novel bacterial diversity and tailored functional studies.</title>
        <authorList>
            <person name="Wylensek D."/>
            <person name="Hitch T.C.A."/>
            <person name="Clavel T."/>
        </authorList>
    </citation>
    <scope>NUCLEOTIDE SEQUENCE [LARGE SCALE GENOMIC DNA]</scope>
    <source>
        <strain evidence="1 2">WCA-389-WT-23D1</strain>
    </source>
</reference>
<organism evidence="1 2">
    <name type="scientific">Clostridium porci</name>
    <dbReference type="NCBI Taxonomy" id="2605778"/>
    <lineage>
        <taxon>Bacteria</taxon>
        <taxon>Bacillati</taxon>
        <taxon>Bacillota</taxon>
        <taxon>Clostridia</taxon>
        <taxon>Eubacteriales</taxon>
        <taxon>Clostridiaceae</taxon>
        <taxon>Clostridium</taxon>
    </lineage>
</organism>
<dbReference type="GO" id="GO:0050660">
    <property type="term" value="F:flavin adenine dinucleotide binding"/>
    <property type="evidence" value="ECO:0007669"/>
    <property type="project" value="InterPro"/>
</dbReference>
<dbReference type="EMBL" id="VUMD01000006">
    <property type="protein sequence ID" value="MSS36578.1"/>
    <property type="molecule type" value="Genomic_DNA"/>
</dbReference>
<proteinExistence type="predicted"/>
<accession>A0A7X2TCW6</accession>
<dbReference type="GO" id="GO:0006231">
    <property type="term" value="P:dTMP biosynthetic process"/>
    <property type="evidence" value="ECO:0007669"/>
    <property type="project" value="InterPro"/>
</dbReference>
<dbReference type="GO" id="GO:0050797">
    <property type="term" value="F:thymidylate synthase (FAD) activity"/>
    <property type="evidence" value="ECO:0007669"/>
    <property type="project" value="InterPro"/>
</dbReference>
<evidence type="ECO:0000313" key="2">
    <source>
        <dbReference type="Proteomes" id="UP000429958"/>
    </source>
</evidence>
<dbReference type="Proteomes" id="UP000429958">
    <property type="component" value="Unassembled WGS sequence"/>
</dbReference>
<evidence type="ECO:0000313" key="1">
    <source>
        <dbReference type="EMBL" id="MSS36578.1"/>
    </source>
</evidence>
<sequence length="243" mass="27871">MKVFLNSISGIDDAIVAMHISKRHMDRETELAIRELTRHRLNLDGTRKLPENGVENKEAEVFDAFMEKLCKWGKKHTTLLRFIDLSFMVYGLHRGGQDDWDSHACRFNNRIIRSSTRLAAFGDEMSDYYKDKIMTTDQGLAVLGIQTPDRIEKDGVAYVKATNGYIREDMANVQDAKRGLYMLSIPSDFIFRINLCEFAHVYKERGQFGGANPEVKECAEKCADLLNKAHAQFTRDLLLEIKN</sequence>